<gene>
    <name evidence="2" type="ORF">SAMN06264346_12132</name>
</gene>
<evidence type="ECO:0000313" key="3">
    <source>
        <dbReference type="Proteomes" id="UP001157960"/>
    </source>
</evidence>
<sequence>MKKILLAALISVAGMANANMIEPTLTSTTSNSELENSLKRIKIDEYVTDVSGTTWHIYGWVDVSIGWSGPKINHYDIHMVGGGHHYHFQGKVAQEKQSDGSIKNSFDGVLTENDSPVEVDSNIENLLYQLNDNVIKNNP</sequence>
<name>A0ABY1PJK3_9FLAO</name>
<comment type="caution">
    <text evidence="2">The sequence shown here is derived from an EMBL/GenBank/DDBJ whole genome shotgun (WGS) entry which is preliminary data.</text>
</comment>
<dbReference type="EMBL" id="FXTZ01000021">
    <property type="protein sequence ID" value="SMP35660.1"/>
    <property type="molecule type" value="Genomic_DNA"/>
</dbReference>
<feature type="signal peptide" evidence="1">
    <location>
        <begin position="1"/>
        <end position="18"/>
    </location>
</feature>
<keyword evidence="1" id="KW-0732">Signal</keyword>
<keyword evidence="3" id="KW-1185">Reference proteome</keyword>
<dbReference type="RefSeq" id="WP_283423818.1">
    <property type="nucleotide sequence ID" value="NZ_FXTZ01000021.1"/>
</dbReference>
<feature type="chain" id="PRO_5047389286" evidence="1">
    <location>
        <begin position="19"/>
        <end position="139"/>
    </location>
</feature>
<organism evidence="2 3">
    <name type="scientific">Chryseobacterium profundimaris</name>
    <dbReference type="NCBI Taxonomy" id="1387275"/>
    <lineage>
        <taxon>Bacteria</taxon>
        <taxon>Pseudomonadati</taxon>
        <taxon>Bacteroidota</taxon>
        <taxon>Flavobacteriia</taxon>
        <taxon>Flavobacteriales</taxon>
        <taxon>Weeksellaceae</taxon>
        <taxon>Chryseobacterium group</taxon>
        <taxon>Chryseobacterium</taxon>
    </lineage>
</organism>
<proteinExistence type="predicted"/>
<dbReference type="Proteomes" id="UP001157960">
    <property type="component" value="Unassembled WGS sequence"/>
</dbReference>
<evidence type="ECO:0000256" key="1">
    <source>
        <dbReference type="SAM" id="SignalP"/>
    </source>
</evidence>
<accession>A0ABY1PJK3</accession>
<reference evidence="2 3" key="1">
    <citation type="submission" date="2017-05" db="EMBL/GenBank/DDBJ databases">
        <authorList>
            <person name="Varghese N."/>
            <person name="Submissions S."/>
        </authorList>
    </citation>
    <scope>NUCLEOTIDE SEQUENCE [LARGE SCALE GENOMIC DNA]</scope>
    <source>
        <strain evidence="2 3">DSM 28214</strain>
    </source>
</reference>
<protein>
    <submittedName>
        <fullName evidence="2">Uncharacterized protein</fullName>
    </submittedName>
</protein>
<evidence type="ECO:0000313" key="2">
    <source>
        <dbReference type="EMBL" id="SMP35660.1"/>
    </source>
</evidence>